<accession>A0AAN9QVZ2</accession>
<dbReference type="AlphaFoldDB" id="A0AAN9QVZ2"/>
<keyword evidence="2" id="KW-1185">Reference proteome</keyword>
<protein>
    <submittedName>
        <fullName evidence="1">Uncharacterized protein</fullName>
    </submittedName>
</protein>
<organism evidence="1 2">
    <name type="scientific">Canavalia gladiata</name>
    <name type="common">Sword bean</name>
    <name type="synonym">Dolichos gladiatus</name>
    <dbReference type="NCBI Taxonomy" id="3824"/>
    <lineage>
        <taxon>Eukaryota</taxon>
        <taxon>Viridiplantae</taxon>
        <taxon>Streptophyta</taxon>
        <taxon>Embryophyta</taxon>
        <taxon>Tracheophyta</taxon>
        <taxon>Spermatophyta</taxon>
        <taxon>Magnoliopsida</taxon>
        <taxon>eudicotyledons</taxon>
        <taxon>Gunneridae</taxon>
        <taxon>Pentapetalae</taxon>
        <taxon>rosids</taxon>
        <taxon>fabids</taxon>
        <taxon>Fabales</taxon>
        <taxon>Fabaceae</taxon>
        <taxon>Papilionoideae</taxon>
        <taxon>50 kb inversion clade</taxon>
        <taxon>NPAAA clade</taxon>
        <taxon>indigoferoid/millettioid clade</taxon>
        <taxon>Phaseoleae</taxon>
        <taxon>Canavalia</taxon>
    </lineage>
</organism>
<sequence length="72" mass="8160">MTDERREAEKGCPEPTLLQQCKLVVLKCKQLKKLDLASITGNWNLYYFKGLLKNQRLDPAGERPKVVGVDGN</sequence>
<evidence type="ECO:0000313" key="2">
    <source>
        <dbReference type="Proteomes" id="UP001367508"/>
    </source>
</evidence>
<evidence type="ECO:0000313" key="1">
    <source>
        <dbReference type="EMBL" id="KAK7349594.1"/>
    </source>
</evidence>
<comment type="caution">
    <text evidence="1">The sequence shown here is derived from an EMBL/GenBank/DDBJ whole genome shotgun (WGS) entry which is preliminary data.</text>
</comment>
<reference evidence="1 2" key="1">
    <citation type="submission" date="2024-01" db="EMBL/GenBank/DDBJ databases">
        <title>The genomes of 5 underutilized Papilionoideae crops provide insights into root nodulation and disease resistanc.</title>
        <authorList>
            <person name="Jiang F."/>
        </authorList>
    </citation>
    <scope>NUCLEOTIDE SEQUENCE [LARGE SCALE GENOMIC DNA]</scope>
    <source>
        <strain evidence="1">LVBAO_FW01</strain>
        <tissue evidence="1">Leaves</tissue>
    </source>
</reference>
<dbReference type="Proteomes" id="UP001367508">
    <property type="component" value="Unassembled WGS sequence"/>
</dbReference>
<proteinExistence type="predicted"/>
<gene>
    <name evidence="1" type="ORF">VNO77_07078</name>
</gene>
<dbReference type="EMBL" id="JAYMYQ010000002">
    <property type="protein sequence ID" value="KAK7349594.1"/>
    <property type="molecule type" value="Genomic_DNA"/>
</dbReference>
<name>A0AAN9QVZ2_CANGL</name>